<evidence type="ECO:0000259" key="1">
    <source>
        <dbReference type="Pfam" id="PF00144"/>
    </source>
</evidence>
<organism evidence="2 4">
    <name type="scientific">Roseovarius indicus</name>
    <dbReference type="NCBI Taxonomy" id="540747"/>
    <lineage>
        <taxon>Bacteria</taxon>
        <taxon>Pseudomonadati</taxon>
        <taxon>Pseudomonadota</taxon>
        <taxon>Alphaproteobacteria</taxon>
        <taxon>Rhodobacterales</taxon>
        <taxon>Roseobacteraceae</taxon>
        <taxon>Roseovarius</taxon>
    </lineage>
</organism>
<keyword evidence="4" id="KW-1185">Reference proteome</keyword>
<sequence>MWEPDRVPNPDLTVGADNKQRWNQPAHRRHGFHNAHRLFRRALTVRARRPVVLTPAEDAGIAAMPEVATLTGRPAFSGLVCARQGEVLLSRHAADFPEDQPHSIQSVTKLMMHLVAGRMVAEGWLDPARPVEHYLPEIGSGYRGATVQDVLDMNVMNDFSEDYDDPEAECYTEEIALGWRLPEGDAPEVSMLDVVTGVTGDDVRNHADTVNYCSANTDLLTLICDRCRPGALPKLVEEIADDAGVAGALHMSLSPEGLPAFAGGGCLSAADLARVGLLLARVAAGAPGMAWNAGFTQAVIGGAGKPLPVPRDFVRYAHQMMSNGRWIGHAGYGGQFLLVDPESGLSCAYLSVLENESGYDEDYMAETILCLQAIAEAVGKS</sequence>
<gene>
    <name evidence="3" type="primary">nylB_1</name>
    <name evidence="3" type="ORF">RIdsm_00632</name>
    <name evidence="2" type="ORF">XM52_24945</name>
</gene>
<evidence type="ECO:0000313" key="4">
    <source>
        <dbReference type="Proteomes" id="UP000051401"/>
    </source>
</evidence>
<dbReference type="Gene3D" id="3.40.710.10">
    <property type="entry name" value="DD-peptidase/beta-lactamase superfamily"/>
    <property type="match status" value="1"/>
</dbReference>
<keyword evidence="3" id="KW-0378">Hydrolase</keyword>
<dbReference type="PANTHER" id="PTHR43283">
    <property type="entry name" value="BETA-LACTAMASE-RELATED"/>
    <property type="match status" value="1"/>
</dbReference>
<dbReference type="InterPro" id="IPR050789">
    <property type="entry name" value="Diverse_Enzym_Activities"/>
</dbReference>
<dbReference type="PANTHER" id="PTHR43283:SF7">
    <property type="entry name" value="BETA-LACTAMASE-RELATED DOMAIN-CONTAINING PROTEIN"/>
    <property type="match status" value="1"/>
</dbReference>
<dbReference type="Proteomes" id="UP000051401">
    <property type="component" value="Unassembled WGS sequence"/>
</dbReference>
<reference evidence="2 4" key="1">
    <citation type="submission" date="2015-04" db="EMBL/GenBank/DDBJ databases">
        <title>The draft genome sequence of Roseovarius indicus B108T.</title>
        <authorList>
            <person name="Li G."/>
            <person name="Lai Q."/>
            <person name="Shao Z."/>
            <person name="Yan P."/>
        </authorList>
    </citation>
    <scope>NUCLEOTIDE SEQUENCE [LARGE SCALE GENOMIC DNA]</scope>
    <source>
        <strain evidence="2 4">B108</strain>
    </source>
</reference>
<accession>A0A0T5P2Z0</accession>
<evidence type="ECO:0000313" key="5">
    <source>
        <dbReference type="Proteomes" id="UP000325785"/>
    </source>
</evidence>
<dbReference type="EC" id="3.5.1.46" evidence="3"/>
<dbReference type="KEGG" id="rid:RIdsm_00632"/>
<dbReference type="SUPFAM" id="SSF56601">
    <property type="entry name" value="beta-lactamase/transpeptidase-like"/>
    <property type="match status" value="1"/>
</dbReference>
<evidence type="ECO:0000313" key="2">
    <source>
        <dbReference type="EMBL" id="KRS15247.1"/>
    </source>
</evidence>
<dbReference type="InterPro" id="IPR001466">
    <property type="entry name" value="Beta-lactam-related"/>
</dbReference>
<dbReference type="InterPro" id="IPR012338">
    <property type="entry name" value="Beta-lactam/transpept-like"/>
</dbReference>
<dbReference type="RefSeq" id="WP_057820720.1">
    <property type="nucleotide sequence ID" value="NZ_CP031598.1"/>
</dbReference>
<reference evidence="3 5" key="2">
    <citation type="submission" date="2018-08" db="EMBL/GenBank/DDBJ databases">
        <title>Genetic Globetrotter - A new plasmid hitch-hiking vast phylogenetic and geographic distances.</title>
        <authorList>
            <person name="Vollmers J."/>
            <person name="Petersen J."/>
        </authorList>
    </citation>
    <scope>NUCLEOTIDE SEQUENCE [LARGE SCALE GENOMIC DNA]</scope>
    <source>
        <strain evidence="3 5">DSM 26383</strain>
    </source>
</reference>
<name>A0A0T5P2Z0_9RHOB</name>
<dbReference type="OrthoDB" id="9814204at2"/>
<evidence type="ECO:0000313" key="3">
    <source>
        <dbReference type="EMBL" id="QEW24848.1"/>
    </source>
</evidence>
<dbReference type="PATRIC" id="fig|540747.5.peg.3344"/>
<protein>
    <submittedName>
        <fullName evidence="3">6-aminohexanoate-dimer hydrolase</fullName>
        <ecNumber evidence="3">3.5.1.46</ecNumber>
    </submittedName>
</protein>
<dbReference type="GO" id="GO:0019875">
    <property type="term" value="F:6-aminohexanoate-dimer hydrolase activity"/>
    <property type="evidence" value="ECO:0007669"/>
    <property type="project" value="UniProtKB-EC"/>
</dbReference>
<dbReference type="STRING" id="540747.SAMN04488031_11154"/>
<dbReference type="Proteomes" id="UP000325785">
    <property type="component" value="Chromosome"/>
</dbReference>
<dbReference type="EMBL" id="CP031598">
    <property type="protein sequence ID" value="QEW24848.1"/>
    <property type="molecule type" value="Genomic_DNA"/>
</dbReference>
<proteinExistence type="predicted"/>
<dbReference type="AlphaFoldDB" id="A0A0T5P2Z0"/>
<dbReference type="EMBL" id="LAXI01000025">
    <property type="protein sequence ID" value="KRS15247.1"/>
    <property type="molecule type" value="Genomic_DNA"/>
</dbReference>
<dbReference type="Pfam" id="PF00144">
    <property type="entry name" value="Beta-lactamase"/>
    <property type="match status" value="1"/>
</dbReference>
<feature type="domain" description="Beta-lactamase-related" evidence="1">
    <location>
        <begin position="82"/>
        <end position="355"/>
    </location>
</feature>